<dbReference type="InterPro" id="IPR011750">
    <property type="entry name" value="Gmx_para_CXXCG"/>
</dbReference>
<name>S9P4B1_CYSF2</name>
<dbReference type="EMBL" id="ANAH02000018">
    <property type="protein sequence ID" value="EPX59310.1"/>
    <property type="molecule type" value="Genomic_DNA"/>
</dbReference>
<keyword evidence="2" id="KW-1185">Reference proteome</keyword>
<proteinExistence type="predicted"/>
<dbReference type="AlphaFoldDB" id="S9P4B1"/>
<gene>
    <name evidence="1" type="ORF">D187_003214</name>
</gene>
<sequence>MDIFRLADASTRIIANERLVDAVRRLELDGVVFKELEAR</sequence>
<protein>
    <submittedName>
        <fullName evidence="1">Uncharacterized protein</fullName>
    </submittedName>
</protein>
<evidence type="ECO:0000313" key="1">
    <source>
        <dbReference type="EMBL" id="EPX59310.1"/>
    </source>
</evidence>
<comment type="caution">
    <text evidence="1">The sequence shown here is derived from an EMBL/GenBank/DDBJ whole genome shotgun (WGS) entry which is preliminary data.</text>
</comment>
<organism evidence="1 2">
    <name type="scientific">Cystobacter fuscus (strain ATCC 25194 / DSM 2262 / NBRC 100088 / M29)</name>
    <dbReference type="NCBI Taxonomy" id="1242864"/>
    <lineage>
        <taxon>Bacteria</taxon>
        <taxon>Pseudomonadati</taxon>
        <taxon>Myxococcota</taxon>
        <taxon>Myxococcia</taxon>
        <taxon>Myxococcales</taxon>
        <taxon>Cystobacterineae</taxon>
        <taxon>Archangiaceae</taxon>
        <taxon>Cystobacter</taxon>
    </lineage>
</organism>
<reference evidence="1" key="1">
    <citation type="submission" date="2013-05" db="EMBL/GenBank/DDBJ databases">
        <title>Genome assembly of Cystobacter fuscus DSM 2262.</title>
        <authorList>
            <person name="Sharma G."/>
            <person name="Khatri I."/>
            <person name="Kaur C."/>
            <person name="Mayilraj S."/>
            <person name="Subramanian S."/>
        </authorList>
    </citation>
    <scope>NUCLEOTIDE SEQUENCE [LARGE SCALE GENOMIC DNA]</scope>
    <source>
        <strain evidence="1">DSM 2262</strain>
    </source>
</reference>
<dbReference type="Proteomes" id="UP000011682">
    <property type="component" value="Unassembled WGS sequence"/>
</dbReference>
<evidence type="ECO:0000313" key="2">
    <source>
        <dbReference type="Proteomes" id="UP000011682"/>
    </source>
</evidence>
<accession>S9P4B1</accession>
<dbReference type="Pfam" id="PF09535">
    <property type="entry name" value="Gmx_para_CXXCG"/>
    <property type="match status" value="1"/>
</dbReference>